<evidence type="ECO:0000256" key="5">
    <source>
        <dbReference type="ARBA" id="ARBA00022989"/>
    </source>
</evidence>
<keyword evidence="5 7" id="KW-1133">Transmembrane helix</keyword>
<feature type="transmembrane region" description="Helical" evidence="7">
    <location>
        <begin position="30"/>
        <end position="52"/>
    </location>
</feature>
<feature type="transmembrane region" description="Helical" evidence="7">
    <location>
        <begin position="254"/>
        <end position="273"/>
    </location>
</feature>
<dbReference type="PANTHER" id="PTHR30106">
    <property type="entry name" value="INNER MEMBRANE PROTEIN YEIH-RELATED"/>
    <property type="match status" value="1"/>
</dbReference>
<feature type="transmembrane region" description="Helical" evidence="7">
    <location>
        <begin position="64"/>
        <end position="84"/>
    </location>
</feature>
<feature type="transmembrane region" description="Helical" evidence="7">
    <location>
        <begin position="280"/>
        <end position="301"/>
    </location>
</feature>
<feature type="transmembrane region" description="Helical" evidence="7">
    <location>
        <begin position="123"/>
        <end position="141"/>
    </location>
</feature>
<gene>
    <name evidence="8" type="ORF">NTHI1209_01373</name>
</gene>
<dbReference type="AlphaFoldDB" id="A0A0D0IFB0"/>
<proteinExistence type="inferred from homology"/>
<evidence type="ECO:0000313" key="8">
    <source>
        <dbReference type="EMBL" id="KIS35761.1"/>
    </source>
</evidence>
<protein>
    <submittedName>
        <fullName evidence="8">Uncharacterized protein</fullName>
    </submittedName>
</protein>
<dbReference type="InterPro" id="IPR018383">
    <property type="entry name" value="UPF0324_pro"/>
</dbReference>
<evidence type="ECO:0000256" key="4">
    <source>
        <dbReference type="ARBA" id="ARBA00022692"/>
    </source>
</evidence>
<keyword evidence="4 7" id="KW-0812">Transmembrane</keyword>
<accession>A0A0D0IFB0</accession>
<evidence type="ECO:0000256" key="1">
    <source>
        <dbReference type="ARBA" id="ARBA00004651"/>
    </source>
</evidence>
<feature type="transmembrane region" description="Helical" evidence="7">
    <location>
        <begin position="221"/>
        <end position="239"/>
    </location>
</feature>
<dbReference type="Proteomes" id="UP000050700">
    <property type="component" value="Unassembled WGS sequence"/>
</dbReference>
<organism evidence="8 9">
    <name type="scientific">Haemophilus influenzae</name>
    <dbReference type="NCBI Taxonomy" id="727"/>
    <lineage>
        <taxon>Bacteria</taxon>
        <taxon>Pseudomonadati</taxon>
        <taxon>Pseudomonadota</taxon>
        <taxon>Gammaproteobacteria</taxon>
        <taxon>Pasteurellales</taxon>
        <taxon>Pasteurellaceae</taxon>
        <taxon>Haemophilus</taxon>
    </lineage>
</organism>
<sequence>MNTRPFYFGLIFIAIIAILANYLGSTDFSHHYHISALIIAILLGMAIGNTIYPQFSTQVEKGVLFAKGTLLRTGIVLYGFRLTFGDIADVGLNAVATDAIMLISTFFLTALLGIRYLKMDKQLVYLTGAGCSICGAAAVMAAEPVTKAESHKVSVAIAVVVIFGTLSIFTYPFFYTWSQHLINAHQFGIYVGSSVHEVAQVYAIGGNIDPIVANTAVITKMLRVMMLAPFLLMLSWLLTRSNGVSENTSHKITIPWFAVLFIGVAIFNSFDLLPKELVKLFVEIDSFLLISAMAALGLTTQASAIKKAGLKPLILGMLIYLWLVIGGFLVNYGISKLI</sequence>
<feature type="transmembrane region" description="Helical" evidence="7">
    <location>
        <begin position="7"/>
        <end position="24"/>
    </location>
</feature>
<reference evidence="8 9" key="1">
    <citation type="submission" date="2014-05" db="EMBL/GenBank/DDBJ databases">
        <title>Methylome analysis of the phasevarions of Haemophilus influenzae.</title>
        <authorList>
            <person name="Atack J.M."/>
            <person name="Fox K.L."/>
            <person name="Power P.M."/>
            <person name="Clark T."/>
            <person name="Jurcisek J."/>
            <person name="Korlach J."/>
            <person name="Bakaletz L.O."/>
            <person name="Jennings M.P."/>
        </authorList>
    </citation>
    <scope>NUCLEOTIDE SEQUENCE [LARGE SCALE GENOMIC DNA]</scope>
    <source>
        <strain evidence="8 9">1209</strain>
    </source>
</reference>
<dbReference type="PATRIC" id="fig|727.582.peg.1258"/>
<dbReference type="RefSeq" id="WP_005664675.1">
    <property type="nucleotide sequence ID" value="NZ_CP089168.1"/>
</dbReference>
<comment type="similarity">
    <text evidence="2">Belongs to the UPF0324 family.</text>
</comment>
<evidence type="ECO:0000256" key="3">
    <source>
        <dbReference type="ARBA" id="ARBA00022475"/>
    </source>
</evidence>
<feature type="transmembrane region" description="Helical" evidence="7">
    <location>
        <begin position="313"/>
        <end position="334"/>
    </location>
</feature>
<dbReference type="InterPro" id="IPR004630">
    <property type="entry name" value="UPF0324_YeiH-like"/>
</dbReference>
<dbReference type="PANTHER" id="PTHR30106:SF2">
    <property type="entry name" value="UPF0324 INNER MEMBRANE PROTEIN YEIH"/>
    <property type="match status" value="1"/>
</dbReference>
<name>A0A0D0IFB0_HAEIF</name>
<evidence type="ECO:0000256" key="2">
    <source>
        <dbReference type="ARBA" id="ARBA00007977"/>
    </source>
</evidence>
<dbReference type="NCBIfam" id="TIGR00698">
    <property type="entry name" value="YeiH family putative sulfate export transporter"/>
    <property type="match status" value="1"/>
</dbReference>
<feature type="transmembrane region" description="Helical" evidence="7">
    <location>
        <begin position="90"/>
        <end position="111"/>
    </location>
</feature>
<evidence type="ECO:0000313" key="9">
    <source>
        <dbReference type="Proteomes" id="UP000050700"/>
    </source>
</evidence>
<evidence type="ECO:0000256" key="7">
    <source>
        <dbReference type="SAM" id="Phobius"/>
    </source>
</evidence>
<dbReference type="GO" id="GO:0005886">
    <property type="term" value="C:plasma membrane"/>
    <property type="evidence" value="ECO:0007669"/>
    <property type="project" value="UniProtKB-SubCell"/>
</dbReference>
<keyword evidence="3" id="KW-1003">Cell membrane</keyword>
<dbReference type="EMBL" id="JMQP01000002">
    <property type="protein sequence ID" value="KIS35761.1"/>
    <property type="molecule type" value="Genomic_DNA"/>
</dbReference>
<dbReference type="Pfam" id="PF03601">
    <property type="entry name" value="Cons_hypoth698"/>
    <property type="match status" value="1"/>
</dbReference>
<evidence type="ECO:0000256" key="6">
    <source>
        <dbReference type="ARBA" id="ARBA00023136"/>
    </source>
</evidence>
<keyword evidence="6 7" id="KW-0472">Membrane</keyword>
<comment type="caution">
    <text evidence="8">The sequence shown here is derived from an EMBL/GenBank/DDBJ whole genome shotgun (WGS) entry which is preliminary data.</text>
</comment>
<comment type="subcellular location">
    <subcellularLocation>
        <location evidence="1">Cell membrane</location>
        <topology evidence="1">Multi-pass membrane protein</topology>
    </subcellularLocation>
</comment>
<feature type="transmembrane region" description="Helical" evidence="7">
    <location>
        <begin position="153"/>
        <end position="174"/>
    </location>
</feature>